<dbReference type="InterPro" id="IPR052559">
    <property type="entry name" value="V-haloperoxidase"/>
</dbReference>
<dbReference type="CDD" id="cd03398">
    <property type="entry name" value="PAP2_haloperoxidase"/>
    <property type="match status" value="1"/>
</dbReference>
<keyword evidence="3" id="KW-1185">Reference proteome</keyword>
<evidence type="ECO:0000256" key="1">
    <source>
        <dbReference type="SAM" id="SignalP"/>
    </source>
</evidence>
<dbReference type="SUPFAM" id="SSF48317">
    <property type="entry name" value="Acid phosphatase/Vanadium-dependent haloperoxidase"/>
    <property type="match status" value="1"/>
</dbReference>
<dbReference type="Proteomes" id="UP000326344">
    <property type="component" value="Unassembled WGS sequence"/>
</dbReference>
<dbReference type="GO" id="GO:0004601">
    <property type="term" value="F:peroxidase activity"/>
    <property type="evidence" value="ECO:0007669"/>
    <property type="project" value="UniProtKB-KW"/>
</dbReference>
<keyword evidence="2" id="KW-0575">Peroxidase</keyword>
<feature type="signal peptide" evidence="1">
    <location>
        <begin position="1"/>
        <end position="26"/>
    </location>
</feature>
<keyword evidence="1" id="KW-0732">Signal</keyword>
<gene>
    <name evidence="2" type="ORF">F0P93_31265</name>
</gene>
<organism evidence="2 3">
    <name type="scientific">Larkinella humicola</name>
    <dbReference type="NCBI Taxonomy" id="2607654"/>
    <lineage>
        <taxon>Bacteria</taxon>
        <taxon>Pseudomonadati</taxon>
        <taxon>Bacteroidota</taxon>
        <taxon>Cytophagia</taxon>
        <taxon>Cytophagales</taxon>
        <taxon>Spirosomataceae</taxon>
        <taxon>Larkinella</taxon>
    </lineage>
</organism>
<dbReference type="Gene3D" id="1.10.606.20">
    <property type="match status" value="1"/>
</dbReference>
<sequence>MKNVTLIKIRSLVLMTSLLLPLSGCDHQPEVQAKQTNTYSSEVAIKWLNMQVKQMREYPPTIGNVLYSRHYAYSGIALYEAVVPGMPAYQSIASQLNGLTGLPIIFAGVDYHWPASANAALAAINRAMFPNATDANKALINQLETDLQNNYAKDVDVATLERSVTFGKAIADAVLQWAETDGYKLVNGAYTPPAASSGGKYWTPPSPLPVHSLPYFGNLRPLVSGSGTGADPGPPNYDKLAEMTTEVINAKPATSTDEYNTAFWWRDFPGTSTPGHYVSILKQVLQKKQSGLDVAALAYALGGITVMDITISTWQAKYKYLLARPFDYDDVMGQPFTALLGAPHPEYPAAHASLSLANAEAMTTVLGDNQAFTDSTFNGLVTPQGITLGPRSYDSFREAGEEAGWSRLYGGIHYRKSIEVGFWQGKKVADNIKNTLKFLR</sequence>
<dbReference type="EMBL" id="VTWS01000018">
    <property type="protein sequence ID" value="KAA9340354.1"/>
    <property type="molecule type" value="Genomic_DNA"/>
</dbReference>
<comment type="caution">
    <text evidence="2">The sequence shown here is derived from an EMBL/GenBank/DDBJ whole genome shotgun (WGS) entry which is preliminary data.</text>
</comment>
<feature type="chain" id="PRO_5025005011" evidence="1">
    <location>
        <begin position="27"/>
        <end position="440"/>
    </location>
</feature>
<dbReference type="InterPro" id="IPR036938">
    <property type="entry name" value="PAP2/HPO_sf"/>
</dbReference>
<proteinExistence type="predicted"/>
<evidence type="ECO:0000313" key="3">
    <source>
        <dbReference type="Proteomes" id="UP000326344"/>
    </source>
</evidence>
<dbReference type="PANTHER" id="PTHR34599:SF1">
    <property type="entry name" value="PHOSPHATIDIC ACID PHOSPHATASE TYPE 2_HALOPEROXIDASE DOMAIN-CONTAINING PROTEIN"/>
    <property type="match status" value="1"/>
</dbReference>
<reference evidence="2 3" key="1">
    <citation type="submission" date="2019-09" db="EMBL/GenBank/DDBJ databases">
        <title>Genome Sequence of Larkinella sp MA1.</title>
        <authorList>
            <person name="Srinivasan S."/>
        </authorList>
    </citation>
    <scope>NUCLEOTIDE SEQUENCE [LARGE SCALE GENOMIC DNA]</scope>
    <source>
        <strain evidence="2 3">MA1</strain>
    </source>
</reference>
<protein>
    <submittedName>
        <fullName evidence="2">Vanadium-dependent haloperoxidase</fullName>
    </submittedName>
</protein>
<accession>A0A5N1J1Q5</accession>
<keyword evidence="2" id="KW-0560">Oxidoreductase</keyword>
<dbReference type="AlphaFoldDB" id="A0A5N1J1Q5"/>
<name>A0A5N1J1Q5_9BACT</name>
<evidence type="ECO:0000313" key="2">
    <source>
        <dbReference type="EMBL" id="KAA9340354.1"/>
    </source>
</evidence>
<dbReference type="RefSeq" id="WP_150881734.1">
    <property type="nucleotide sequence ID" value="NZ_VTWS01000018.1"/>
</dbReference>
<dbReference type="PANTHER" id="PTHR34599">
    <property type="entry name" value="PEROXIDASE-RELATED"/>
    <property type="match status" value="1"/>
</dbReference>